<protein>
    <submittedName>
        <fullName evidence="2">Unannotated protein</fullName>
    </submittedName>
</protein>
<dbReference type="InterPro" id="IPR036873">
    <property type="entry name" value="Rhodanese-like_dom_sf"/>
</dbReference>
<dbReference type="AlphaFoldDB" id="A0A6J6BN10"/>
<evidence type="ECO:0000313" key="4">
    <source>
        <dbReference type="EMBL" id="CAB4889666.1"/>
    </source>
</evidence>
<evidence type="ECO:0000313" key="2">
    <source>
        <dbReference type="EMBL" id="CAB4540125.1"/>
    </source>
</evidence>
<dbReference type="InterPro" id="IPR050229">
    <property type="entry name" value="GlpE_sulfurtransferase"/>
</dbReference>
<dbReference type="PROSITE" id="PS00380">
    <property type="entry name" value="RHODANESE_1"/>
    <property type="match status" value="1"/>
</dbReference>
<dbReference type="PROSITE" id="PS50206">
    <property type="entry name" value="RHODANESE_3"/>
    <property type="match status" value="1"/>
</dbReference>
<dbReference type="EMBL" id="CAFBMG010000006">
    <property type="protein sequence ID" value="CAB4889666.1"/>
    <property type="molecule type" value="Genomic_DNA"/>
</dbReference>
<reference evidence="2" key="1">
    <citation type="submission" date="2020-05" db="EMBL/GenBank/DDBJ databases">
        <authorList>
            <person name="Chiriac C."/>
            <person name="Salcher M."/>
            <person name="Ghai R."/>
            <person name="Kavagutti S V."/>
        </authorList>
    </citation>
    <scope>NUCLEOTIDE SEQUENCE</scope>
</reference>
<dbReference type="GO" id="GO:0004792">
    <property type="term" value="F:thiosulfate-cyanide sulfurtransferase activity"/>
    <property type="evidence" value="ECO:0007669"/>
    <property type="project" value="InterPro"/>
</dbReference>
<gene>
    <name evidence="2" type="ORF">UFOPK1358_00977</name>
    <name evidence="3" type="ORF">UFOPK2766_01064</name>
    <name evidence="4" type="ORF">UFOPK3519_00149</name>
</gene>
<evidence type="ECO:0000313" key="3">
    <source>
        <dbReference type="EMBL" id="CAB4741397.1"/>
    </source>
</evidence>
<dbReference type="EMBL" id="CAEZYU010000042">
    <property type="protein sequence ID" value="CAB4741397.1"/>
    <property type="molecule type" value="Genomic_DNA"/>
</dbReference>
<dbReference type="Pfam" id="PF00581">
    <property type="entry name" value="Rhodanese"/>
    <property type="match status" value="1"/>
</dbReference>
<dbReference type="PANTHER" id="PTHR43031">
    <property type="entry name" value="FAD-DEPENDENT OXIDOREDUCTASE"/>
    <property type="match status" value="1"/>
</dbReference>
<dbReference type="InterPro" id="IPR001763">
    <property type="entry name" value="Rhodanese-like_dom"/>
</dbReference>
<dbReference type="InterPro" id="IPR001307">
    <property type="entry name" value="Thiosulphate_STrfase_CS"/>
</dbReference>
<dbReference type="EMBL" id="CAEZSF010000083">
    <property type="protein sequence ID" value="CAB4540125.1"/>
    <property type="molecule type" value="Genomic_DNA"/>
</dbReference>
<dbReference type="PANTHER" id="PTHR43031:SF1">
    <property type="entry name" value="PYRIDINE NUCLEOTIDE-DISULPHIDE OXIDOREDUCTASE"/>
    <property type="match status" value="1"/>
</dbReference>
<dbReference type="SMART" id="SM00450">
    <property type="entry name" value="RHOD"/>
    <property type="match status" value="1"/>
</dbReference>
<dbReference type="Gene3D" id="3.40.250.10">
    <property type="entry name" value="Rhodanese-like domain"/>
    <property type="match status" value="1"/>
</dbReference>
<sequence>MIEEIDVDGLSALLENGVVLIDVRMPDEYEQAHVPGALLIPLPELPERLGELPDEETGYVICHLGGRSMKACEFLQTQGYIMVNVAGGTQAWIESGRSTDSGFDLG</sequence>
<dbReference type="CDD" id="cd00158">
    <property type="entry name" value="RHOD"/>
    <property type="match status" value="1"/>
</dbReference>
<evidence type="ECO:0000259" key="1">
    <source>
        <dbReference type="PROSITE" id="PS50206"/>
    </source>
</evidence>
<organism evidence="2">
    <name type="scientific">freshwater metagenome</name>
    <dbReference type="NCBI Taxonomy" id="449393"/>
    <lineage>
        <taxon>unclassified sequences</taxon>
        <taxon>metagenomes</taxon>
        <taxon>ecological metagenomes</taxon>
    </lineage>
</organism>
<accession>A0A6J6BN10</accession>
<dbReference type="SUPFAM" id="SSF52821">
    <property type="entry name" value="Rhodanese/Cell cycle control phosphatase"/>
    <property type="match status" value="1"/>
</dbReference>
<name>A0A6J6BN10_9ZZZZ</name>
<proteinExistence type="predicted"/>
<feature type="domain" description="Rhodanese" evidence="1">
    <location>
        <begin position="14"/>
        <end position="101"/>
    </location>
</feature>